<dbReference type="eggNOG" id="ENOG5032CXK">
    <property type="taxonomic scope" value="Bacteria"/>
</dbReference>
<protein>
    <submittedName>
        <fullName evidence="2">Uncharacterized protein</fullName>
    </submittedName>
</protein>
<dbReference type="HOGENOM" id="CLU_175583_0_0_11"/>
<evidence type="ECO:0000313" key="3">
    <source>
        <dbReference type="Proteomes" id="UP000002204"/>
    </source>
</evidence>
<feature type="transmembrane region" description="Helical" evidence="1">
    <location>
        <begin position="79"/>
        <end position="97"/>
    </location>
</feature>
<reference evidence="2 3" key="2">
    <citation type="journal article" date="2006" name="Environ. Microbiol.">
        <title>Sequence analysis of three plasmids harboured in Rhodococcus erythropolis strain PR4.</title>
        <authorList>
            <person name="Sekine M."/>
            <person name="Tanikawa S."/>
            <person name="Omata S."/>
            <person name="Saito M."/>
            <person name="Fujisawa T."/>
            <person name="Tsukatani N."/>
            <person name="Tajima T."/>
            <person name="Sekigawa T."/>
            <person name="Kosugi H."/>
            <person name="Matsuo Y."/>
            <person name="Nishiko R."/>
            <person name="Imamura K."/>
            <person name="Ito M."/>
            <person name="Narita H."/>
            <person name="Tago S."/>
            <person name="Fujita N."/>
            <person name="Harayama S."/>
        </authorList>
    </citation>
    <scope>NUCLEOTIDE SEQUENCE [LARGE SCALE GENOMIC DNA]</scope>
    <source>
        <strain evidence="3">PR4 / NBRC 100887</strain>
    </source>
</reference>
<dbReference type="EMBL" id="AP008957">
    <property type="protein sequence ID" value="BAH36671.1"/>
    <property type="molecule type" value="Genomic_DNA"/>
</dbReference>
<feature type="transmembrane region" description="Helical" evidence="1">
    <location>
        <begin position="55"/>
        <end position="73"/>
    </location>
</feature>
<accession>C0ZVH7</accession>
<keyword evidence="1" id="KW-0812">Transmembrane</keyword>
<reference evidence="3" key="1">
    <citation type="submission" date="2005-03" db="EMBL/GenBank/DDBJ databases">
        <title>Comparison of the complete genome sequences of Rhodococcus erythropolis PR4 and Rhodococcus opacus B4.</title>
        <authorList>
            <person name="Takarada H."/>
            <person name="Sekine M."/>
            <person name="Hosoyama A."/>
            <person name="Yamada R."/>
            <person name="Fujisawa T."/>
            <person name="Omata S."/>
            <person name="Shimizu A."/>
            <person name="Tsukatani N."/>
            <person name="Tanikawa S."/>
            <person name="Fujita N."/>
            <person name="Harayama S."/>
        </authorList>
    </citation>
    <scope>NUCLEOTIDE SEQUENCE [LARGE SCALE GENOMIC DNA]</scope>
    <source>
        <strain evidence="3">PR4 / NBRC 100887</strain>
    </source>
</reference>
<proteinExistence type="predicted"/>
<organism evidence="2 3">
    <name type="scientific">Rhodococcus erythropolis (strain PR4 / NBRC 100887)</name>
    <dbReference type="NCBI Taxonomy" id="234621"/>
    <lineage>
        <taxon>Bacteria</taxon>
        <taxon>Bacillati</taxon>
        <taxon>Actinomycetota</taxon>
        <taxon>Actinomycetes</taxon>
        <taxon>Mycobacteriales</taxon>
        <taxon>Nocardiaceae</taxon>
        <taxon>Rhodococcus</taxon>
        <taxon>Rhodococcus erythropolis group</taxon>
    </lineage>
</organism>
<sequence>MSSPIHDGVTAGDDAVHCFRRGLPARLGGMREPHEGSLLTDLMDIGPAPTMGRELVVIVVNIAIIGGVFAIIGSNPVSWILVAALAVYAGIRFTIGLRSWNREEAQR</sequence>
<gene>
    <name evidence="2" type="ordered locus">RER_59630</name>
</gene>
<dbReference type="Proteomes" id="UP000002204">
    <property type="component" value="Chromosome"/>
</dbReference>
<evidence type="ECO:0000256" key="1">
    <source>
        <dbReference type="SAM" id="Phobius"/>
    </source>
</evidence>
<keyword evidence="1" id="KW-1133">Transmembrane helix</keyword>
<name>C0ZVH7_RHOE4</name>
<dbReference type="AlphaFoldDB" id="C0ZVH7"/>
<evidence type="ECO:0000313" key="2">
    <source>
        <dbReference type="EMBL" id="BAH36671.1"/>
    </source>
</evidence>
<keyword evidence="1" id="KW-0472">Membrane</keyword>
<dbReference type="KEGG" id="rer:RER_59630"/>